<protein>
    <submittedName>
        <fullName evidence="1">Uncharacterized protein</fullName>
    </submittedName>
</protein>
<dbReference type="Proteomes" id="UP000760494">
    <property type="component" value="Unassembled WGS sequence"/>
</dbReference>
<reference evidence="1" key="1">
    <citation type="submission" date="2019-05" db="EMBL/GenBank/DDBJ databases">
        <authorList>
            <person name="Piombo E."/>
        </authorList>
    </citation>
    <scope>NUCLEOTIDE SEQUENCE</scope>
    <source>
        <strain evidence="1">C2S</strain>
    </source>
</reference>
<evidence type="ECO:0000313" key="1">
    <source>
        <dbReference type="EMBL" id="VTT61949.1"/>
    </source>
</evidence>
<organism evidence="1 2">
    <name type="scientific">Fusarium fujikuroi</name>
    <name type="common">Bakanae and foot rot disease fungus</name>
    <name type="synonym">Gibberella fujikuroi</name>
    <dbReference type="NCBI Taxonomy" id="5127"/>
    <lineage>
        <taxon>Eukaryota</taxon>
        <taxon>Fungi</taxon>
        <taxon>Dikarya</taxon>
        <taxon>Ascomycota</taxon>
        <taxon>Pezizomycotina</taxon>
        <taxon>Sordariomycetes</taxon>
        <taxon>Hypocreomycetidae</taxon>
        <taxon>Hypocreales</taxon>
        <taxon>Nectriaceae</taxon>
        <taxon>Fusarium</taxon>
        <taxon>Fusarium fujikuroi species complex</taxon>
    </lineage>
</organism>
<dbReference type="EMBL" id="CABFJX010000068">
    <property type="protein sequence ID" value="VTT61949.1"/>
    <property type="molecule type" value="Genomic_DNA"/>
</dbReference>
<accession>A0A5Q3CVN3</accession>
<name>A0A5Q3CVN3_FUSFU</name>
<sequence length="304" mass="32888">MPLRASASLAPSNANATAAATVIGRGCKTNPRRMCCCRPEHFAFTVPAGKAGEGEICSIRRTEMLRPEISHHITSCPFPSRKWIVTVTVPVVFCACQDIQGYLALYRRTPLMRLIVSAESTQNKVAFDQQQLLIGPIPSPVSLAMDEHPPNNGTPRPKIPGDQPVPLGQSQWPTGRFEGVRGRFESAFYFNQRATYLPAEPRAFSITRSRTVLACIQSTSPSILSSKSACTDCTGPTGIVLVRYLRTYLGTLPCLLAVVLACSACIFSSTQPTLDVLCWLGMGLASIASFQFKVPCTGLFASVS</sequence>
<gene>
    <name evidence="1" type="ORF">C2S_4657</name>
</gene>
<proteinExistence type="predicted"/>
<dbReference type="AlphaFoldDB" id="A0A5Q3CVN3"/>
<comment type="caution">
    <text evidence="1">The sequence shown here is derived from an EMBL/GenBank/DDBJ whole genome shotgun (WGS) entry which is preliminary data.</text>
</comment>
<evidence type="ECO:0000313" key="2">
    <source>
        <dbReference type="Proteomes" id="UP000760494"/>
    </source>
</evidence>